<dbReference type="GO" id="GO:0006207">
    <property type="term" value="P:'de novo' pyrimidine nucleobase biosynthetic process"/>
    <property type="evidence" value="ECO:0007669"/>
    <property type="project" value="InterPro"/>
</dbReference>
<feature type="region of interest" description="CPSase" evidence="10">
    <location>
        <begin position="1"/>
        <end position="197"/>
    </location>
</feature>
<organism evidence="12">
    <name type="scientific">Polysiphonia sp</name>
    <dbReference type="NCBI Taxonomy" id="1967842"/>
    <lineage>
        <taxon>Eukaryota</taxon>
        <taxon>Rhodophyta</taxon>
        <taxon>Florideophyceae</taxon>
        <taxon>Rhodymeniophycidae</taxon>
        <taxon>Ceramiales</taxon>
        <taxon>Rhodomelaceae</taxon>
        <taxon>Polysiphonioideae</taxon>
        <taxon>Polysiphonia</taxon>
    </lineage>
</organism>
<evidence type="ECO:0000256" key="3">
    <source>
        <dbReference type="ARBA" id="ARBA00022598"/>
    </source>
</evidence>
<dbReference type="GO" id="GO:0004088">
    <property type="term" value="F:carbamoyl-phosphate synthase (glutamine-hydrolyzing) activity"/>
    <property type="evidence" value="ECO:0007669"/>
    <property type="project" value="UniProtKB-UniRule"/>
</dbReference>
<feature type="domain" description="Carbamoyl-phosphate synthase small subunit N-terminal" evidence="11">
    <location>
        <begin position="6"/>
        <end position="136"/>
    </location>
</feature>
<dbReference type="InterPro" id="IPR035686">
    <property type="entry name" value="CPSase_GATase1"/>
</dbReference>
<comment type="subunit">
    <text evidence="7">Heterodimer composed of 2 chains; the small (or glutamine) chain promotes the hydrolysis of glutamine to ammonia, which is used by the large (or ammonia) chain to synthesize carbamoyl phosphate.</text>
</comment>
<comment type="pathway">
    <text evidence="10">Pyrimidine metabolism; UMP biosynthesis via de novo pathway; (S)-dihydroorotate from bicarbonate: step 1/3.</text>
</comment>
<dbReference type="GO" id="GO:0009507">
    <property type="term" value="C:chloroplast"/>
    <property type="evidence" value="ECO:0007669"/>
    <property type="project" value="UniProtKB-SubCell"/>
</dbReference>
<reference evidence="12" key="1">
    <citation type="journal article" date="2017" name="J. Phycol.">
        <title>Analysis of chloroplast genomes and a supermatrix inform reclassification of the Rhodomelaceae (Rhodophyta).</title>
        <authorList>
            <person name="Diaz-Tapia P."/>
            <person name="Maggs C.A."/>
            <person name="West J.A."/>
            <person name="Verbruggen H."/>
        </authorList>
    </citation>
    <scope>NUCLEOTIDE SEQUENCE</scope>
    <source>
        <strain evidence="12">JH1432</strain>
    </source>
</reference>
<keyword evidence="12" id="KW-0934">Plastid</keyword>
<feature type="binding site" evidence="10">
    <location>
        <position position="276"/>
    </location>
    <ligand>
        <name>L-glutamine</name>
        <dbReference type="ChEBI" id="CHEBI:58359"/>
    </ligand>
</feature>
<geneLocation type="chloroplast" evidence="12"/>
<evidence type="ECO:0000259" key="11">
    <source>
        <dbReference type="SMART" id="SM01097"/>
    </source>
</evidence>
<comment type="catalytic activity">
    <reaction evidence="8 10">
        <text>hydrogencarbonate + L-glutamine + 2 ATP + H2O = carbamoyl phosphate + L-glutamate + 2 ADP + phosphate + 2 H(+)</text>
        <dbReference type="Rhea" id="RHEA:18633"/>
        <dbReference type="ChEBI" id="CHEBI:15377"/>
        <dbReference type="ChEBI" id="CHEBI:15378"/>
        <dbReference type="ChEBI" id="CHEBI:17544"/>
        <dbReference type="ChEBI" id="CHEBI:29985"/>
        <dbReference type="ChEBI" id="CHEBI:30616"/>
        <dbReference type="ChEBI" id="CHEBI:43474"/>
        <dbReference type="ChEBI" id="CHEBI:58228"/>
        <dbReference type="ChEBI" id="CHEBI:58359"/>
        <dbReference type="ChEBI" id="CHEBI:456216"/>
        <dbReference type="EC" id="6.3.5.5"/>
    </reaction>
</comment>
<dbReference type="Gene3D" id="3.40.50.880">
    <property type="match status" value="1"/>
</dbReference>
<dbReference type="PANTHER" id="PTHR43418:SF7">
    <property type="entry name" value="CARBAMOYL-PHOSPHATE SYNTHASE SMALL CHAIN"/>
    <property type="match status" value="1"/>
</dbReference>
<keyword evidence="3 10" id="KW-0436">Ligase</keyword>
<dbReference type="InterPro" id="IPR050472">
    <property type="entry name" value="Anth_synth/Amidotransfase"/>
</dbReference>
<dbReference type="NCBIfam" id="NF009475">
    <property type="entry name" value="PRK12838.1"/>
    <property type="match status" value="1"/>
</dbReference>
<dbReference type="GO" id="GO:0006526">
    <property type="term" value="P:L-arginine biosynthetic process"/>
    <property type="evidence" value="ECO:0007669"/>
    <property type="project" value="UniProtKB-UniRule"/>
</dbReference>
<keyword evidence="10" id="KW-0665">Pyrimidine biosynthesis</keyword>
<dbReference type="GO" id="GO:0006541">
    <property type="term" value="P:glutamine metabolic process"/>
    <property type="evidence" value="ECO:0007669"/>
    <property type="project" value="InterPro"/>
</dbReference>
<gene>
    <name evidence="10 12" type="primary">carA</name>
</gene>
<comment type="subcellular location">
    <subcellularLocation>
        <location evidence="10">Plastid</location>
        <location evidence="10">Chloroplast</location>
    </subcellularLocation>
</comment>
<evidence type="ECO:0000256" key="6">
    <source>
        <dbReference type="ARBA" id="ARBA00022962"/>
    </source>
</evidence>
<dbReference type="EMBL" id="MF101414">
    <property type="protein sequence ID" value="ARW60520.1"/>
    <property type="molecule type" value="Genomic_DNA"/>
</dbReference>
<dbReference type="InterPro" id="IPR006274">
    <property type="entry name" value="CarbamoylP_synth_ssu"/>
</dbReference>
<proteinExistence type="inferred from homology"/>
<keyword evidence="10" id="KW-0028">Amino-acid biosynthesis</keyword>
<dbReference type="SUPFAM" id="SSF52021">
    <property type="entry name" value="Carbamoyl phosphate synthetase, small subunit N-terminal domain"/>
    <property type="match status" value="1"/>
</dbReference>
<dbReference type="Pfam" id="PF00117">
    <property type="entry name" value="GATase"/>
    <property type="match status" value="1"/>
</dbReference>
<dbReference type="GO" id="GO:0004359">
    <property type="term" value="F:glutaminase activity"/>
    <property type="evidence" value="ECO:0007669"/>
    <property type="project" value="RHEA"/>
</dbReference>
<dbReference type="InterPro" id="IPR036480">
    <property type="entry name" value="CarbP_synth_ssu_N_sf"/>
</dbReference>
<dbReference type="Pfam" id="PF00988">
    <property type="entry name" value="CPSase_sm_chain"/>
    <property type="match status" value="1"/>
</dbReference>
<comment type="function">
    <text evidence="10">Small subunit of the glutamine-dependent carbamoyl phosphate synthetase (CPSase). CPSase catalyzes the formation of carbamoyl phosphate from the ammonia moiety of glutamine, carbonate, and phosphate donated by ATP, constituting the first step of 2 biosynthetic pathways, one leading to arginine and/or urea and the other to pyrimidine nucleotides. The small subunit (glutamine amidotransferase) binds and cleaves glutamine to supply the large subunit with the substrate ammonia.</text>
</comment>
<accession>A0A1Z1M3Q5</accession>
<dbReference type="UniPathway" id="UPA00070">
    <property type="reaction ID" value="UER00115"/>
</dbReference>
<dbReference type="HAMAP" id="MF_01209">
    <property type="entry name" value="CPSase_S_chain"/>
    <property type="match status" value="1"/>
</dbReference>
<evidence type="ECO:0000256" key="1">
    <source>
        <dbReference type="ARBA" id="ARBA00005077"/>
    </source>
</evidence>
<feature type="active site" description="Nucleophile" evidence="10">
    <location>
        <position position="275"/>
    </location>
</feature>
<keyword evidence="4 10" id="KW-0547">Nucleotide-binding</keyword>
<evidence type="ECO:0000256" key="8">
    <source>
        <dbReference type="ARBA" id="ARBA00048816"/>
    </source>
</evidence>
<dbReference type="GO" id="GO:0005524">
    <property type="term" value="F:ATP binding"/>
    <property type="evidence" value="ECO:0007669"/>
    <property type="project" value="UniProtKB-UniRule"/>
</dbReference>
<comment type="pathway">
    <text evidence="1 10">Amino-acid biosynthesis; L-arginine biosynthesis; carbamoyl phosphate from bicarbonate: step 1/1.</text>
</comment>
<dbReference type="EC" id="6.3.5.5" evidence="10"/>
<feature type="active site" evidence="10">
    <location>
        <position position="364"/>
    </location>
</feature>
<feature type="active site" evidence="10">
    <location>
        <position position="362"/>
    </location>
</feature>
<evidence type="ECO:0000313" key="12">
    <source>
        <dbReference type="EMBL" id="ARW60520.1"/>
    </source>
</evidence>
<feature type="binding site" evidence="10">
    <location>
        <position position="318"/>
    </location>
    <ligand>
        <name>L-glutamine</name>
        <dbReference type="ChEBI" id="CHEBI:58359"/>
    </ligand>
</feature>
<evidence type="ECO:0000256" key="9">
    <source>
        <dbReference type="ARBA" id="ARBA00049285"/>
    </source>
</evidence>
<feature type="binding site" evidence="10">
    <location>
        <position position="50"/>
    </location>
    <ligand>
        <name>L-glutamine</name>
        <dbReference type="ChEBI" id="CHEBI:58359"/>
    </ligand>
</feature>
<feature type="binding site" evidence="10">
    <location>
        <position position="248"/>
    </location>
    <ligand>
        <name>L-glutamine</name>
        <dbReference type="ChEBI" id="CHEBI:58359"/>
    </ligand>
</feature>
<dbReference type="AlphaFoldDB" id="A0A1Z1M3Q5"/>
<feature type="binding site" evidence="10">
    <location>
        <position position="315"/>
    </location>
    <ligand>
        <name>L-glutamine</name>
        <dbReference type="ChEBI" id="CHEBI:58359"/>
    </ligand>
</feature>
<evidence type="ECO:0000256" key="7">
    <source>
        <dbReference type="ARBA" id="ARBA00044031"/>
    </source>
</evidence>
<dbReference type="SUPFAM" id="SSF52317">
    <property type="entry name" value="Class I glutamine amidotransferase-like"/>
    <property type="match status" value="1"/>
</dbReference>
<comment type="similarity">
    <text evidence="2 10">Belongs to the CarA family.</text>
</comment>
<feature type="binding site" evidence="10">
    <location>
        <position position="317"/>
    </location>
    <ligand>
        <name>L-glutamine</name>
        <dbReference type="ChEBI" id="CHEBI:58359"/>
    </ligand>
</feature>
<dbReference type="InterPro" id="IPR017926">
    <property type="entry name" value="GATASE"/>
</dbReference>
<sequence length="390" mass="43840">MSNSLYPAVLYLQDGSLYKGWSFFKLSFSYGEIVFNTAMTGYQEVLSDPSYSGQMVVFTYPELGNTGLNKQDNESNFIHVKALIAKNISSFSSSWRSTLSLQDYLVDKQIPHIFGLDTRSLTKRLRLFGVTNASLFDYSNSVDLNISNKQVLNSLDLIRKVTTNKVYNISSQIFSRFNSFLTMNFKSSKINNNLSKYRIVVIDLGLKFNMLRKLLLLGCSIYIVPATCNYHVITQYKPDGILLSNGPGDPLVATYAINTAKKLINFSNIPILGICMGHQVLNIALGAQTFKLKFGHRGLNHPSGINQYSEITSQNHGFAVKKGSFVDKKLLNVFSVKYLNLNDFTVSGTFHKKLPIFSVQYHPEASPGPHDSEYIFEVFIKLIDSIQSQN</sequence>
<evidence type="ECO:0000256" key="5">
    <source>
        <dbReference type="ARBA" id="ARBA00022840"/>
    </source>
</evidence>
<dbReference type="NCBIfam" id="TIGR01368">
    <property type="entry name" value="CPSaseIIsmall"/>
    <property type="match status" value="1"/>
</dbReference>
<name>A0A1Z1M3Q5_9FLOR</name>
<comment type="subunit">
    <text evidence="10">Composed of two chains; the small (or glutamine) chain promotes the hydrolysis of glutamine to ammonia, which is used by the large (or ammonia) chain to synthesize carbamoyl phosphate. Tetramer of heterodimers (alpha,beta)4.</text>
</comment>
<dbReference type="PROSITE" id="PS51273">
    <property type="entry name" value="GATASE_TYPE_1"/>
    <property type="match status" value="1"/>
</dbReference>
<evidence type="ECO:0000256" key="4">
    <source>
        <dbReference type="ARBA" id="ARBA00022741"/>
    </source>
</evidence>
<dbReference type="PRINTS" id="PR00096">
    <property type="entry name" value="GATASE"/>
</dbReference>
<evidence type="ECO:0000256" key="10">
    <source>
        <dbReference type="HAMAP-Rule" id="MF_01209"/>
    </source>
</evidence>
<feature type="binding site" evidence="10">
    <location>
        <position position="246"/>
    </location>
    <ligand>
        <name>L-glutamine</name>
        <dbReference type="ChEBI" id="CHEBI:58359"/>
    </ligand>
</feature>
<protein>
    <recommendedName>
        <fullName evidence="10">Carbamoyl phosphate synthase small chain</fullName>
        <ecNumber evidence="10">6.3.5.5</ecNumber>
    </recommendedName>
    <alternativeName>
        <fullName evidence="10">Carbamoyl phosphate synthetase glutamine chain</fullName>
    </alternativeName>
</protein>
<dbReference type="InterPro" id="IPR029062">
    <property type="entry name" value="Class_I_gatase-like"/>
</dbReference>
<dbReference type="PANTHER" id="PTHR43418">
    <property type="entry name" value="MULTIFUNCTIONAL TRYPTOPHAN BIOSYNTHESIS PROTEIN-RELATED"/>
    <property type="match status" value="1"/>
</dbReference>
<keyword evidence="6 10" id="KW-0315">Glutamine amidotransferase</keyword>
<keyword evidence="12" id="KW-0150">Chloroplast</keyword>
<evidence type="ECO:0000256" key="2">
    <source>
        <dbReference type="ARBA" id="ARBA00007800"/>
    </source>
</evidence>
<dbReference type="InterPro" id="IPR002474">
    <property type="entry name" value="CarbamoylP_synth_ssu_N"/>
</dbReference>
<dbReference type="Gene3D" id="3.50.30.20">
    <property type="entry name" value="Carbamoyl-phosphate synthase small subunit, N-terminal domain"/>
    <property type="match status" value="1"/>
</dbReference>
<dbReference type="UniPathway" id="UPA00068">
    <property type="reaction ID" value="UER00171"/>
</dbReference>
<dbReference type="PRINTS" id="PR00097">
    <property type="entry name" value="ANTSNTHASEII"/>
</dbReference>
<dbReference type="GO" id="GO:0044205">
    <property type="term" value="P:'de novo' UMP biosynthetic process"/>
    <property type="evidence" value="ECO:0007669"/>
    <property type="project" value="UniProtKB-UniRule"/>
</dbReference>
<dbReference type="PRINTS" id="PR00099">
    <property type="entry name" value="CPSGATASE"/>
</dbReference>
<feature type="binding site" evidence="10">
    <location>
        <position position="279"/>
    </location>
    <ligand>
        <name>L-glutamine</name>
        <dbReference type="ChEBI" id="CHEBI:58359"/>
    </ligand>
</feature>
<comment type="catalytic activity">
    <reaction evidence="9 10">
        <text>L-glutamine + H2O = L-glutamate + NH4(+)</text>
        <dbReference type="Rhea" id="RHEA:15889"/>
        <dbReference type="ChEBI" id="CHEBI:15377"/>
        <dbReference type="ChEBI" id="CHEBI:28938"/>
        <dbReference type="ChEBI" id="CHEBI:29985"/>
        <dbReference type="ChEBI" id="CHEBI:58359"/>
    </reaction>
</comment>
<dbReference type="SMART" id="SM01097">
    <property type="entry name" value="CPSase_sm_chain"/>
    <property type="match status" value="1"/>
</dbReference>
<dbReference type="CDD" id="cd01744">
    <property type="entry name" value="GATase1_CPSase"/>
    <property type="match status" value="1"/>
</dbReference>
<keyword evidence="10" id="KW-0055">Arginine biosynthesis</keyword>
<keyword evidence="5 10" id="KW-0067">ATP-binding</keyword>